<keyword evidence="5" id="KW-0489">Methyltransferase</keyword>
<organism evidence="5 6">
    <name type="scientific">Chromobacterium vaccinii</name>
    <dbReference type="NCBI Taxonomy" id="1108595"/>
    <lineage>
        <taxon>Bacteria</taxon>
        <taxon>Pseudomonadati</taxon>
        <taxon>Pseudomonadota</taxon>
        <taxon>Betaproteobacteria</taxon>
        <taxon>Neisseriales</taxon>
        <taxon>Chromobacteriaceae</taxon>
        <taxon>Chromobacterium</taxon>
    </lineage>
</organism>
<dbReference type="RefSeq" id="WP_046156013.1">
    <property type="nucleotide sequence ID" value="NZ_CP017707.1"/>
</dbReference>
<evidence type="ECO:0000256" key="1">
    <source>
        <dbReference type="ARBA" id="ARBA00005369"/>
    </source>
</evidence>
<dbReference type="CDD" id="cd02440">
    <property type="entry name" value="AdoMet_MTases"/>
    <property type="match status" value="1"/>
</dbReference>
<dbReference type="InterPro" id="IPR020596">
    <property type="entry name" value="rRNA_Ade_Mease_Trfase_CS"/>
</dbReference>
<protein>
    <recommendedName>
        <fullName evidence="2">Protein-L-isoaspartate O-methyltransferase</fullName>
    </recommendedName>
    <alternativeName>
        <fullName evidence="4">Protein L-isoaspartyl methyltransferase</fullName>
    </alternativeName>
</protein>
<dbReference type="InterPro" id="IPR000682">
    <property type="entry name" value="PCMT"/>
</dbReference>
<dbReference type="STRING" id="1108595.BKX93_14245"/>
<evidence type="ECO:0000313" key="6">
    <source>
        <dbReference type="Proteomes" id="UP000178776"/>
    </source>
</evidence>
<accession>A0A1D9LID1</accession>
<dbReference type="Proteomes" id="UP000178776">
    <property type="component" value="Chromosome"/>
</dbReference>
<dbReference type="EMBL" id="CP017707">
    <property type="protein sequence ID" value="AOZ51036.1"/>
    <property type="molecule type" value="Genomic_DNA"/>
</dbReference>
<comment type="similarity">
    <text evidence="1">Belongs to the methyltransferase superfamily. L-isoaspartyl/D-aspartyl protein methyltransferase family.</text>
</comment>
<evidence type="ECO:0000313" key="5">
    <source>
        <dbReference type="EMBL" id="AOZ51036.1"/>
    </source>
</evidence>
<dbReference type="InterPro" id="IPR029063">
    <property type="entry name" value="SAM-dependent_MTases_sf"/>
</dbReference>
<evidence type="ECO:0000256" key="4">
    <source>
        <dbReference type="ARBA" id="ARBA00030757"/>
    </source>
</evidence>
<proteinExistence type="inferred from homology"/>
<dbReference type="AlphaFoldDB" id="A0A1D9LID1"/>
<dbReference type="GO" id="GO:0000179">
    <property type="term" value="F:rRNA (adenine-N6,N6-)-dimethyltransferase activity"/>
    <property type="evidence" value="ECO:0007669"/>
    <property type="project" value="InterPro"/>
</dbReference>
<dbReference type="Pfam" id="PF01135">
    <property type="entry name" value="PCMT"/>
    <property type="match status" value="1"/>
</dbReference>
<dbReference type="SUPFAM" id="SSF53335">
    <property type="entry name" value="S-adenosyl-L-methionine-dependent methyltransferases"/>
    <property type="match status" value="1"/>
</dbReference>
<evidence type="ECO:0000256" key="3">
    <source>
        <dbReference type="ARBA" id="ARBA00022691"/>
    </source>
</evidence>
<dbReference type="PANTHER" id="PTHR11579:SF18">
    <property type="entry name" value="PROTEIN-L-ISOASPARTATE O-METHYLTRANSFERASE"/>
    <property type="match status" value="1"/>
</dbReference>
<reference evidence="5 6" key="1">
    <citation type="submission" date="2016-10" db="EMBL/GenBank/DDBJ databases">
        <title>Chromobacterium muskegensis sp. nov., an insecticidal bacterium isolated from Sphagnum bogs.</title>
        <authorList>
            <person name="Sparks M.E."/>
            <person name="Blackburn M.B."/>
            <person name="Gundersen-Rindal D.E."/>
            <person name="Mitchell A."/>
            <person name="Farrar R."/>
            <person name="Kuhar D."/>
        </authorList>
    </citation>
    <scope>NUCLEOTIDE SEQUENCE [LARGE SCALE GENOMIC DNA]</scope>
    <source>
        <strain evidence="5 6">21-1</strain>
    </source>
</reference>
<sequence length="219" mass="24125">MDFEKTRFNMVEQQIRPWDVLDTNVLDLLFHVKREDFVADNQRQLAFVDTELPLPNGSKMLQPKMEARLVQDAAIQPSDKILEIGTGSGYLTALLAKMGKQVVSVEIDPAQKERAAANLKKAGVANVTLVEGDGVLGLAEQAPYDVIVVGGSLPVVPQELKDQLAVGGRLILVAGDLPVMACKLIERETDTSFRETALFETCVERLKKFEAVEPARFSF</sequence>
<dbReference type="PROSITE" id="PS01131">
    <property type="entry name" value="RRNA_A_DIMETH"/>
    <property type="match status" value="1"/>
</dbReference>
<dbReference type="GO" id="GO:0005737">
    <property type="term" value="C:cytoplasm"/>
    <property type="evidence" value="ECO:0007669"/>
    <property type="project" value="TreeGrafter"/>
</dbReference>
<name>A0A1D9LID1_9NEIS</name>
<dbReference type="KEGG" id="cvc:BKX93_14245"/>
<keyword evidence="3" id="KW-0949">S-adenosyl-L-methionine</keyword>
<dbReference type="Gene3D" id="3.40.50.150">
    <property type="entry name" value="Vaccinia Virus protein VP39"/>
    <property type="match status" value="1"/>
</dbReference>
<evidence type="ECO:0000256" key="2">
    <source>
        <dbReference type="ARBA" id="ARBA00013346"/>
    </source>
</evidence>
<dbReference type="GO" id="GO:0004719">
    <property type="term" value="F:protein-L-isoaspartate (D-aspartate) O-methyltransferase activity"/>
    <property type="evidence" value="ECO:0007669"/>
    <property type="project" value="InterPro"/>
</dbReference>
<gene>
    <name evidence="5" type="ORF">BKX93_14245</name>
</gene>
<dbReference type="PROSITE" id="PS01279">
    <property type="entry name" value="PCMT"/>
    <property type="match status" value="1"/>
</dbReference>
<keyword evidence="5" id="KW-0808">Transferase</keyword>
<dbReference type="PANTHER" id="PTHR11579">
    <property type="entry name" value="PROTEIN-L-ISOASPARTATE O-METHYLTRANSFERASE"/>
    <property type="match status" value="1"/>
</dbReference>
<dbReference type="GeneID" id="68842365"/>